<dbReference type="Proteomes" id="UP000652761">
    <property type="component" value="Unassembled WGS sequence"/>
</dbReference>
<keyword evidence="2" id="KW-1185">Reference proteome</keyword>
<protein>
    <submittedName>
        <fullName evidence="1">Uncharacterized protein</fullName>
    </submittedName>
</protein>
<evidence type="ECO:0000313" key="2">
    <source>
        <dbReference type="Proteomes" id="UP000652761"/>
    </source>
</evidence>
<accession>A0A843W0U0</accession>
<reference evidence="1" key="1">
    <citation type="submission" date="2017-07" db="EMBL/GenBank/DDBJ databases">
        <title>Taro Niue Genome Assembly and Annotation.</title>
        <authorList>
            <person name="Atibalentja N."/>
            <person name="Keating K."/>
            <person name="Fields C.J."/>
        </authorList>
    </citation>
    <scope>NUCLEOTIDE SEQUENCE</scope>
    <source>
        <strain evidence="1">Niue_2</strain>
        <tissue evidence="1">Leaf</tissue>
    </source>
</reference>
<sequence>MFAELPIALDRDEVRVDRGIGQEVALREDGLRVCQLHRDRDRAALRWAGHGVVQLPHRLLLYLLRQCGGARRLGPLHQQEQVSEREALLPPSHAYNCYLQERERKPHHERVAEKLPLC</sequence>
<name>A0A843W0U0_COLES</name>
<dbReference type="AlphaFoldDB" id="A0A843W0U0"/>
<dbReference type="EMBL" id="NMUH01002922">
    <property type="protein sequence ID" value="MQM02809.1"/>
    <property type="molecule type" value="Genomic_DNA"/>
</dbReference>
<organism evidence="1 2">
    <name type="scientific">Colocasia esculenta</name>
    <name type="common">Wild taro</name>
    <name type="synonym">Arum esculentum</name>
    <dbReference type="NCBI Taxonomy" id="4460"/>
    <lineage>
        <taxon>Eukaryota</taxon>
        <taxon>Viridiplantae</taxon>
        <taxon>Streptophyta</taxon>
        <taxon>Embryophyta</taxon>
        <taxon>Tracheophyta</taxon>
        <taxon>Spermatophyta</taxon>
        <taxon>Magnoliopsida</taxon>
        <taxon>Liliopsida</taxon>
        <taxon>Araceae</taxon>
        <taxon>Aroideae</taxon>
        <taxon>Colocasieae</taxon>
        <taxon>Colocasia</taxon>
    </lineage>
</organism>
<gene>
    <name evidence="1" type="ORF">Taro_035582</name>
</gene>
<proteinExistence type="predicted"/>
<comment type="caution">
    <text evidence="1">The sequence shown here is derived from an EMBL/GenBank/DDBJ whole genome shotgun (WGS) entry which is preliminary data.</text>
</comment>
<evidence type="ECO:0000313" key="1">
    <source>
        <dbReference type="EMBL" id="MQM02809.1"/>
    </source>
</evidence>